<proteinExistence type="predicted"/>
<comment type="caution">
    <text evidence="1">The sequence shown here is derived from an EMBL/GenBank/DDBJ whole genome shotgun (WGS) entry which is preliminary data.</text>
</comment>
<dbReference type="EMBL" id="JYDS01001980">
    <property type="protein sequence ID" value="KRY98049.1"/>
    <property type="molecule type" value="Genomic_DNA"/>
</dbReference>
<evidence type="ECO:0000313" key="1">
    <source>
        <dbReference type="EMBL" id="KRY98049.1"/>
    </source>
</evidence>
<sequence length="50" mass="5506">MSNHQSRQAKSEKHFDANIQQSPLPGLAENCSCGQFITCRLSHSSIIAFS</sequence>
<keyword evidence="2" id="KW-1185">Reference proteome</keyword>
<organism evidence="1 2">
    <name type="scientific">Trichinella pseudospiralis</name>
    <name type="common">Parasitic roundworm</name>
    <dbReference type="NCBI Taxonomy" id="6337"/>
    <lineage>
        <taxon>Eukaryota</taxon>
        <taxon>Metazoa</taxon>
        <taxon>Ecdysozoa</taxon>
        <taxon>Nematoda</taxon>
        <taxon>Enoplea</taxon>
        <taxon>Dorylaimia</taxon>
        <taxon>Trichinellida</taxon>
        <taxon>Trichinellidae</taxon>
        <taxon>Trichinella</taxon>
    </lineage>
</organism>
<reference evidence="1 2" key="1">
    <citation type="submission" date="2015-01" db="EMBL/GenBank/DDBJ databases">
        <title>Evolution of Trichinella species and genotypes.</title>
        <authorList>
            <person name="Korhonen P.K."/>
            <person name="Edoardo P."/>
            <person name="Giuseppe L.R."/>
            <person name="Gasser R.B."/>
        </authorList>
    </citation>
    <scope>NUCLEOTIDE SEQUENCE [LARGE SCALE GENOMIC DNA]</scope>
    <source>
        <strain evidence="1">ISS588</strain>
    </source>
</reference>
<protein>
    <submittedName>
        <fullName evidence="1">Uncharacterized protein</fullName>
    </submittedName>
</protein>
<gene>
    <name evidence="1" type="ORF">T4B_11834</name>
</gene>
<dbReference type="AlphaFoldDB" id="A0A0V1GIF1"/>
<name>A0A0V1GIF1_TRIPS</name>
<dbReference type="Proteomes" id="UP000054805">
    <property type="component" value="Unassembled WGS sequence"/>
</dbReference>
<evidence type="ECO:0000313" key="2">
    <source>
        <dbReference type="Proteomes" id="UP000054805"/>
    </source>
</evidence>
<accession>A0A0V1GIF1</accession>